<comment type="caution">
    <text evidence="2">The sequence shown here is derived from an EMBL/GenBank/DDBJ whole genome shotgun (WGS) entry which is preliminary data.</text>
</comment>
<dbReference type="Proteomes" id="UP000051012">
    <property type="component" value="Unassembled WGS sequence"/>
</dbReference>
<evidence type="ECO:0000313" key="3">
    <source>
        <dbReference type="Proteomes" id="UP000051012"/>
    </source>
</evidence>
<organism evidence="2 3">
    <name type="scientific">candidate division TA06 bacterium DG_78</name>
    <dbReference type="NCBI Taxonomy" id="1703772"/>
    <lineage>
        <taxon>Bacteria</taxon>
        <taxon>Bacteria division TA06</taxon>
    </lineage>
</organism>
<proteinExistence type="predicted"/>
<sequence length="168" mass="20064">MPKGHRGIRGGLKPHLEDPYLSRKSYREPTLCPRCGLVYKRRRWQKIADFDPKMAVEHHKCPACRKEEDHYVMGIVYIKGDFFEQRREEIINMLKNEEKKEIIHNPLDRIIDIVEDKDAVRVETTSENLAVHLGRMLYHSYGGDVEYKFSDEQKLARVFWHREKKEVK</sequence>
<feature type="domain" description="Nmd3 N-terminal" evidence="1">
    <location>
        <begin position="53"/>
        <end position="147"/>
    </location>
</feature>
<evidence type="ECO:0000259" key="1">
    <source>
        <dbReference type="Pfam" id="PF04981"/>
    </source>
</evidence>
<dbReference type="EMBL" id="LJNI01000068">
    <property type="protein sequence ID" value="KPJ72540.1"/>
    <property type="molecule type" value="Genomic_DNA"/>
</dbReference>
<accession>A0A0S7YEN1</accession>
<dbReference type="InterPro" id="IPR047706">
    <property type="entry name" value="BCAM0308-like"/>
</dbReference>
<name>A0A0S7YEN1_UNCT6</name>
<reference evidence="2 3" key="1">
    <citation type="journal article" date="2015" name="Microbiome">
        <title>Genomic resolution of linkages in carbon, nitrogen, and sulfur cycling among widespread estuary sediment bacteria.</title>
        <authorList>
            <person name="Baker B.J."/>
            <person name="Lazar C.S."/>
            <person name="Teske A.P."/>
            <person name="Dick G.J."/>
        </authorList>
    </citation>
    <scope>NUCLEOTIDE SEQUENCE [LARGE SCALE GENOMIC DNA]</scope>
    <source>
        <strain evidence="2">DG_78</strain>
    </source>
</reference>
<protein>
    <recommendedName>
        <fullName evidence="1">Nmd3 N-terminal domain-containing protein</fullName>
    </recommendedName>
</protein>
<dbReference type="InterPro" id="IPR007064">
    <property type="entry name" value="Nmd3_N"/>
</dbReference>
<dbReference type="AlphaFoldDB" id="A0A0S7YEN1"/>
<dbReference type="NCBIfam" id="NF040826">
    <property type="entry name" value="lxa_BCAM0308"/>
    <property type="match status" value="1"/>
</dbReference>
<dbReference type="Pfam" id="PF04981">
    <property type="entry name" value="NMD3"/>
    <property type="match status" value="1"/>
</dbReference>
<gene>
    <name evidence="2" type="ORF">AMJ52_05915</name>
</gene>
<evidence type="ECO:0000313" key="2">
    <source>
        <dbReference type="EMBL" id="KPJ72540.1"/>
    </source>
</evidence>